<dbReference type="AlphaFoldDB" id="A0A1X0QHY3"/>
<name>A0A1X0QHY3_9MICR</name>
<comment type="caution">
    <text evidence="1">The sequence shown here is derived from an EMBL/GenBank/DDBJ whole genome shotgun (WGS) entry which is preliminary data.</text>
</comment>
<dbReference type="Proteomes" id="UP000192501">
    <property type="component" value="Unassembled WGS sequence"/>
</dbReference>
<evidence type="ECO:0000313" key="1">
    <source>
        <dbReference type="EMBL" id="ORD99400.1"/>
    </source>
</evidence>
<organism evidence="1 2">
    <name type="scientific">Hepatospora eriocheir</name>
    <dbReference type="NCBI Taxonomy" id="1081669"/>
    <lineage>
        <taxon>Eukaryota</taxon>
        <taxon>Fungi</taxon>
        <taxon>Fungi incertae sedis</taxon>
        <taxon>Microsporidia</taxon>
        <taxon>Hepatosporidae</taxon>
        <taxon>Hepatospora</taxon>
    </lineage>
</organism>
<protein>
    <submittedName>
        <fullName evidence="1">Uncharacterized protein</fullName>
    </submittedName>
</protein>
<accession>A0A1X0QHY3</accession>
<proteinExistence type="predicted"/>
<reference evidence="1 2" key="1">
    <citation type="journal article" date="2017" name="Environ. Microbiol.">
        <title>Decay of the glycolytic pathway and adaptation to intranuclear parasitism within Enterocytozoonidae microsporidia.</title>
        <authorList>
            <person name="Wiredu Boakye D."/>
            <person name="Jaroenlak P."/>
            <person name="Prachumwat A."/>
            <person name="Williams T.A."/>
            <person name="Bateman K.S."/>
            <person name="Itsathitphaisarn O."/>
            <person name="Sritunyalucksana K."/>
            <person name="Paszkiewicz K.H."/>
            <person name="Moore K.A."/>
            <person name="Stentiford G.D."/>
            <person name="Williams B.A."/>
        </authorList>
    </citation>
    <scope>NUCLEOTIDE SEQUENCE [LARGE SCALE GENOMIC DNA]</scope>
    <source>
        <strain evidence="2">canceri</strain>
    </source>
</reference>
<sequence length="63" mass="7321">MVKLLIKVLPVEINKMIKNKKDFKAKNIKDLEAQKIDIDNSTEITDDLKSNIYIENIITSLFK</sequence>
<dbReference type="VEuPathDB" id="MicrosporidiaDB:HERIO_1065"/>
<gene>
    <name evidence="1" type="ORF">A0H76_919</name>
</gene>
<dbReference type="VEuPathDB" id="MicrosporidiaDB:A0H76_919"/>
<evidence type="ECO:0000313" key="2">
    <source>
        <dbReference type="Proteomes" id="UP000192501"/>
    </source>
</evidence>
<dbReference type="EMBL" id="LTAI01000205">
    <property type="protein sequence ID" value="ORD99400.1"/>
    <property type="molecule type" value="Genomic_DNA"/>
</dbReference>